<keyword evidence="5 7" id="KW-0687">Ribonucleoprotein</keyword>
<dbReference type="GO" id="GO:0008097">
    <property type="term" value="F:5S rRNA binding"/>
    <property type="evidence" value="ECO:0007669"/>
    <property type="project" value="TreeGrafter"/>
</dbReference>
<dbReference type="NCBIfam" id="TIGR00060">
    <property type="entry name" value="L18_bact"/>
    <property type="match status" value="1"/>
</dbReference>
<dbReference type="RefSeq" id="WP_185674316.1">
    <property type="nucleotide sequence ID" value="NZ_JACHVB010000013.1"/>
</dbReference>
<comment type="function">
    <text evidence="7">This is one of the proteins that bind and probably mediate the attachment of the 5S RNA into the large ribosomal subunit, where it forms part of the central protuberance.</text>
</comment>
<evidence type="ECO:0000256" key="4">
    <source>
        <dbReference type="ARBA" id="ARBA00022980"/>
    </source>
</evidence>
<evidence type="ECO:0000313" key="9">
    <source>
        <dbReference type="Proteomes" id="UP000546464"/>
    </source>
</evidence>
<protein>
    <recommendedName>
        <fullName evidence="6 7">Large ribosomal subunit protein uL18</fullName>
    </recommendedName>
</protein>
<sequence length="120" mass="13490">MKLQKKRELLQKRRWRIRKKIQGTAERPRLVVRFSHQHVYAQCIDDTVGHTVASASSMDKALRESEIKPNLEGAAKLGKTIGEKAKSAGVQSVVFDRAGRRYHGCIKAFADAAREAGLEF</sequence>
<gene>
    <name evidence="7 8" type="primary">rplR</name>
    <name evidence="8" type="ORF">H5P28_03435</name>
</gene>
<evidence type="ECO:0000256" key="3">
    <source>
        <dbReference type="ARBA" id="ARBA00022884"/>
    </source>
</evidence>
<comment type="similarity">
    <text evidence="1 7">Belongs to the universal ribosomal protein uL18 family.</text>
</comment>
<name>A0A842HCH6_9BACT</name>
<dbReference type="SUPFAM" id="SSF53137">
    <property type="entry name" value="Translational machinery components"/>
    <property type="match status" value="1"/>
</dbReference>
<keyword evidence="9" id="KW-1185">Reference proteome</keyword>
<evidence type="ECO:0000256" key="1">
    <source>
        <dbReference type="ARBA" id="ARBA00007116"/>
    </source>
</evidence>
<dbReference type="GO" id="GO:0022625">
    <property type="term" value="C:cytosolic large ribosomal subunit"/>
    <property type="evidence" value="ECO:0007669"/>
    <property type="project" value="TreeGrafter"/>
</dbReference>
<evidence type="ECO:0000256" key="5">
    <source>
        <dbReference type="ARBA" id="ARBA00023274"/>
    </source>
</evidence>
<dbReference type="Pfam" id="PF00861">
    <property type="entry name" value="Ribosomal_L18p"/>
    <property type="match status" value="1"/>
</dbReference>
<dbReference type="PANTHER" id="PTHR12899">
    <property type="entry name" value="39S RIBOSOMAL PROTEIN L18, MITOCHONDRIAL"/>
    <property type="match status" value="1"/>
</dbReference>
<dbReference type="GO" id="GO:0003735">
    <property type="term" value="F:structural constituent of ribosome"/>
    <property type="evidence" value="ECO:0007669"/>
    <property type="project" value="InterPro"/>
</dbReference>
<dbReference type="FunFam" id="3.30.420.100:FF:000001">
    <property type="entry name" value="50S ribosomal protein L18"/>
    <property type="match status" value="1"/>
</dbReference>
<dbReference type="GO" id="GO:0006412">
    <property type="term" value="P:translation"/>
    <property type="evidence" value="ECO:0007669"/>
    <property type="project" value="UniProtKB-UniRule"/>
</dbReference>
<proteinExistence type="inferred from homology"/>
<comment type="subunit">
    <text evidence="7">Part of the 50S ribosomal subunit; part of the 5S rRNA/L5/L18/L25 subcomplex. Contacts the 5S and 23S rRNAs.</text>
</comment>
<keyword evidence="4 7" id="KW-0689">Ribosomal protein</keyword>
<dbReference type="InterPro" id="IPR057268">
    <property type="entry name" value="Ribosomal_L18"/>
</dbReference>
<evidence type="ECO:0000313" key="8">
    <source>
        <dbReference type="EMBL" id="MBC2593307.1"/>
    </source>
</evidence>
<comment type="caution">
    <text evidence="8">The sequence shown here is derived from an EMBL/GenBank/DDBJ whole genome shotgun (WGS) entry which is preliminary data.</text>
</comment>
<dbReference type="EMBL" id="JACHVB010000013">
    <property type="protein sequence ID" value="MBC2593307.1"/>
    <property type="molecule type" value="Genomic_DNA"/>
</dbReference>
<dbReference type="AlphaFoldDB" id="A0A842HCH6"/>
<reference evidence="8 9" key="1">
    <citation type="submission" date="2020-07" db="EMBL/GenBank/DDBJ databases">
        <authorList>
            <person name="Feng X."/>
        </authorList>
    </citation>
    <scope>NUCLEOTIDE SEQUENCE [LARGE SCALE GENOMIC DNA]</scope>
    <source>
        <strain evidence="8 9">JCM31066</strain>
    </source>
</reference>
<dbReference type="InterPro" id="IPR005484">
    <property type="entry name" value="Ribosomal_uL18_bac/plant/anim"/>
</dbReference>
<evidence type="ECO:0000256" key="7">
    <source>
        <dbReference type="HAMAP-Rule" id="MF_01337"/>
    </source>
</evidence>
<evidence type="ECO:0000256" key="2">
    <source>
        <dbReference type="ARBA" id="ARBA00022730"/>
    </source>
</evidence>
<keyword evidence="2 7" id="KW-0699">rRNA-binding</keyword>
<organism evidence="8 9">
    <name type="scientific">Ruficoccus amylovorans</name>
    <dbReference type="NCBI Taxonomy" id="1804625"/>
    <lineage>
        <taxon>Bacteria</taxon>
        <taxon>Pseudomonadati</taxon>
        <taxon>Verrucomicrobiota</taxon>
        <taxon>Opitutia</taxon>
        <taxon>Puniceicoccales</taxon>
        <taxon>Cerasicoccaceae</taxon>
        <taxon>Ruficoccus</taxon>
    </lineage>
</organism>
<evidence type="ECO:0000256" key="6">
    <source>
        <dbReference type="ARBA" id="ARBA00035197"/>
    </source>
</evidence>
<dbReference type="Gene3D" id="3.30.420.100">
    <property type="match status" value="1"/>
</dbReference>
<accession>A0A842HCH6</accession>
<dbReference type="CDD" id="cd00432">
    <property type="entry name" value="Ribosomal_L18_L5e"/>
    <property type="match status" value="1"/>
</dbReference>
<keyword evidence="3 7" id="KW-0694">RNA-binding</keyword>
<dbReference type="PANTHER" id="PTHR12899:SF3">
    <property type="entry name" value="LARGE RIBOSOMAL SUBUNIT PROTEIN UL18M"/>
    <property type="match status" value="1"/>
</dbReference>
<dbReference type="InterPro" id="IPR004389">
    <property type="entry name" value="Ribosomal_uL18_bac-type"/>
</dbReference>
<dbReference type="HAMAP" id="MF_01337_B">
    <property type="entry name" value="Ribosomal_uL18_B"/>
    <property type="match status" value="1"/>
</dbReference>
<dbReference type="Proteomes" id="UP000546464">
    <property type="component" value="Unassembled WGS sequence"/>
</dbReference>